<feature type="compositionally biased region" description="Pro residues" evidence="1">
    <location>
        <begin position="78"/>
        <end position="93"/>
    </location>
</feature>
<dbReference type="AlphaFoldDB" id="A0A804HT69"/>
<dbReference type="InParanoid" id="A0A804HT69"/>
<keyword evidence="4" id="KW-1185">Reference proteome</keyword>
<dbReference type="Gramene" id="Ma01_t12180.1">
    <property type="protein sequence ID" value="Ma01_p12180.1"/>
    <property type="gene ID" value="Ma01_g12180"/>
</dbReference>
<reference evidence="2" key="1">
    <citation type="submission" date="2021-03" db="EMBL/GenBank/DDBJ databases">
        <authorList>
            <consortium name="Genoscope - CEA"/>
            <person name="William W."/>
        </authorList>
    </citation>
    <scope>NUCLEOTIDE SEQUENCE</scope>
    <source>
        <strain evidence="2">Doubled-haploid Pahang</strain>
    </source>
</reference>
<evidence type="ECO:0000256" key="1">
    <source>
        <dbReference type="SAM" id="MobiDB-lite"/>
    </source>
</evidence>
<sequence length="119" mass="11680">MTSDSPGGTAWNSMSPASPSPMSRQRRGTSTCGSWASSFPPGTLDCASSATCRFLTSPAPSNPTSSASSTPSTGSFPRPNPPASPSPAPPPSASPSTSPISPASSPSSSPTASPRSVSP</sequence>
<feature type="region of interest" description="Disordered" evidence="1">
    <location>
        <begin position="53"/>
        <end position="119"/>
    </location>
</feature>
<feature type="compositionally biased region" description="Low complexity" evidence="1">
    <location>
        <begin position="56"/>
        <end position="77"/>
    </location>
</feature>
<evidence type="ECO:0000313" key="2">
    <source>
        <dbReference type="EMBL" id="CAG1859302.1"/>
    </source>
</evidence>
<dbReference type="EMBL" id="HG996466">
    <property type="protein sequence ID" value="CAG1859302.1"/>
    <property type="molecule type" value="Genomic_DNA"/>
</dbReference>
<reference evidence="3" key="2">
    <citation type="submission" date="2021-05" db="UniProtKB">
        <authorList>
            <consortium name="EnsemblPlants"/>
        </authorList>
    </citation>
    <scope>IDENTIFICATION</scope>
    <source>
        <strain evidence="3">subsp. malaccensis</strain>
    </source>
</reference>
<dbReference type="EnsemblPlants" id="Ma01_t12180.1">
    <property type="protein sequence ID" value="Ma01_p12180.1"/>
    <property type="gene ID" value="Ma01_g12180"/>
</dbReference>
<feature type="compositionally biased region" description="Polar residues" evidence="1">
    <location>
        <begin position="1"/>
        <end position="12"/>
    </location>
</feature>
<protein>
    <submittedName>
        <fullName evidence="2">(wild Malaysian banana) hypothetical protein</fullName>
    </submittedName>
</protein>
<evidence type="ECO:0000313" key="3">
    <source>
        <dbReference type="EnsemblPlants" id="Ma01_p12180.1"/>
    </source>
</evidence>
<feature type="compositionally biased region" description="Polar residues" evidence="1">
    <location>
        <begin position="28"/>
        <end position="37"/>
    </location>
</feature>
<dbReference type="Proteomes" id="UP000012960">
    <property type="component" value="Unplaced"/>
</dbReference>
<feature type="region of interest" description="Disordered" evidence="1">
    <location>
        <begin position="1"/>
        <end position="41"/>
    </location>
</feature>
<evidence type="ECO:0000313" key="4">
    <source>
        <dbReference type="Proteomes" id="UP000012960"/>
    </source>
</evidence>
<feature type="compositionally biased region" description="Low complexity" evidence="1">
    <location>
        <begin position="13"/>
        <end position="23"/>
    </location>
</feature>
<gene>
    <name evidence="2" type="ORF">GSMUA_295970.1</name>
</gene>
<proteinExistence type="predicted"/>
<accession>A0A804HT69</accession>
<organism evidence="3 4">
    <name type="scientific">Musa acuminata subsp. malaccensis</name>
    <name type="common">Wild banana</name>
    <name type="synonym">Musa malaccensis</name>
    <dbReference type="NCBI Taxonomy" id="214687"/>
    <lineage>
        <taxon>Eukaryota</taxon>
        <taxon>Viridiplantae</taxon>
        <taxon>Streptophyta</taxon>
        <taxon>Embryophyta</taxon>
        <taxon>Tracheophyta</taxon>
        <taxon>Spermatophyta</taxon>
        <taxon>Magnoliopsida</taxon>
        <taxon>Liliopsida</taxon>
        <taxon>Zingiberales</taxon>
        <taxon>Musaceae</taxon>
        <taxon>Musa</taxon>
    </lineage>
</organism>
<feature type="compositionally biased region" description="Low complexity" evidence="1">
    <location>
        <begin position="94"/>
        <end position="119"/>
    </location>
</feature>
<name>A0A804HT69_MUSAM</name>